<dbReference type="EMBL" id="LR796915">
    <property type="protein sequence ID" value="CAB4174572.1"/>
    <property type="molecule type" value="Genomic_DNA"/>
</dbReference>
<accession>A0A6J5N139</accession>
<evidence type="ECO:0000313" key="8">
    <source>
        <dbReference type="EMBL" id="CAB4217920.1"/>
    </source>
</evidence>
<dbReference type="EMBL" id="LR796457">
    <property type="protein sequence ID" value="CAB4146031.1"/>
    <property type="molecule type" value="Genomic_DNA"/>
</dbReference>
<evidence type="ECO:0000313" key="3">
    <source>
        <dbReference type="EMBL" id="CAB4174572.1"/>
    </source>
</evidence>
<dbReference type="EMBL" id="LR797455">
    <property type="protein sequence ID" value="CAB4217920.1"/>
    <property type="molecule type" value="Genomic_DNA"/>
</dbReference>
<gene>
    <name evidence="4" type="ORF">UFOVP1032_127</name>
    <name evidence="5" type="ORF">UFOVP1125_43</name>
    <name evidence="6" type="ORF">UFOVP1173_141</name>
    <name evidence="7" type="ORF">UFOVP1241_59</name>
    <name evidence="8" type="ORF">UFOVP1491_127</name>
    <name evidence="9" type="ORF">UFOVP1579_127</name>
    <name evidence="1" type="ORF">UFOVP485_146</name>
    <name evidence="2" type="ORF">UFOVP575_98</name>
    <name evidence="3" type="ORF">UFOVP963_62</name>
</gene>
<dbReference type="EMBL" id="LR797131">
    <property type="protein sequence ID" value="CAB4189032.1"/>
    <property type="molecule type" value="Genomic_DNA"/>
</dbReference>
<sequence>MARKIIGNLKFQKPLEGGFDANEFAKIMEEAYGGSKKKAVFTQKKTFSPSTIGYGHGNCPRYWFIAFTGADFEEQFDSMARANMDNGSGAHDRIQKAMDKTGMVIQTEREIKSDSPPIRGFADVIIEWEGKEVVGEIKTAKDESYSLRRAEMKPSPNHLLQILTYMKINKSEQGFMFYENKNTQEFLIIPINMNEKNEKIINNTFDWLNKVYNSYQESLLPNRVFLKTSYACTNCPVKKTCWKELSDGDVEIEGLTNPK</sequence>
<dbReference type="Gene3D" id="3.90.320.10">
    <property type="match status" value="1"/>
</dbReference>
<proteinExistence type="predicted"/>
<evidence type="ECO:0000313" key="5">
    <source>
        <dbReference type="EMBL" id="CAB4185458.1"/>
    </source>
</evidence>
<dbReference type="EMBL" id="LR798431">
    <property type="protein sequence ID" value="CAB5231626.1"/>
    <property type="molecule type" value="Genomic_DNA"/>
</dbReference>
<evidence type="ECO:0000313" key="4">
    <source>
        <dbReference type="EMBL" id="CAB4179844.1"/>
    </source>
</evidence>
<evidence type="ECO:0000313" key="6">
    <source>
        <dbReference type="EMBL" id="CAB4189032.1"/>
    </source>
</evidence>
<protein>
    <submittedName>
        <fullName evidence="2">Cas4, CRISPR-associated protein Cas4</fullName>
    </submittedName>
</protein>
<organism evidence="2">
    <name type="scientific">uncultured Caudovirales phage</name>
    <dbReference type="NCBI Taxonomy" id="2100421"/>
    <lineage>
        <taxon>Viruses</taxon>
        <taxon>Duplodnaviria</taxon>
        <taxon>Heunggongvirae</taxon>
        <taxon>Uroviricota</taxon>
        <taxon>Caudoviricetes</taxon>
        <taxon>Peduoviridae</taxon>
        <taxon>Maltschvirus</taxon>
        <taxon>Maltschvirus maltsch</taxon>
    </lineage>
</organism>
<dbReference type="InterPro" id="IPR011604">
    <property type="entry name" value="PDDEXK-like_dom_sf"/>
</dbReference>
<evidence type="ECO:0000313" key="9">
    <source>
        <dbReference type="EMBL" id="CAB5231626.1"/>
    </source>
</evidence>
<evidence type="ECO:0000313" key="1">
    <source>
        <dbReference type="EMBL" id="CAB4146031.1"/>
    </source>
</evidence>
<dbReference type="EMBL" id="LR796551">
    <property type="protein sequence ID" value="CAB4151010.1"/>
    <property type="molecule type" value="Genomic_DNA"/>
</dbReference>
<evidence type="ECO:0000313" key="2">
    <source>
        <dbReference type="EMBL" id="CAB4151010.1"/>
    </source>
</evidence>
<name>A0A6J5N139_9CAUD</name>
<evidence type="ECO:0000313" key="7">
    <source>
        <dbReference type="EMBL" id="CAB4192658.1"/>
    </source>
</evidence>
<dbReference type="EMBL" id="LR797188">
    <property type="protein sequence ID" value="CAB4192658.1"/>
    <property type="molecule type" value="Genomic_DNA"/>
</dbReference>
<reference evidence="2" key="1">
    <citation type="submission" date="2020-04" db="EMBL/GenBank/DDBJ databases">
        <authorList>
            <person name="Chiriac C."/>
            <person name="Salcher M."/>
            <person name="Ghai R."/>
            <person name="Kavagutti S V."/>
        </authorList>
    </citation>
    <scope>NUCLEOTIDE SEQUENCE</scope>
</reference>
<dbReference type="EMBL" id="LR796983">
    <property type="protein sequence ID" value="CAB4179844.1"/>
    <property type="molecule type" value="Genomic_DNA"/>
</dbReference>
<dbReference type="EMBL" id="LR797080">
    <property type="protein sequence ID" value="CAB4185458.1"/>
    <property type="molecule type" value="Genomic_DNA"/>
</dbReference>